<keyword evidence="1" id="KW-1133">Transmembrane helix</keyword>
<accession>A0A2W7GV37</accession>
<dbReference type="CDD" id="cd01610">
    <property type="entry name" value="PAP2_like"/>
    <property type="match status" value="1"/>
</dbReference>
<feature type="domain" description="Phosphatidic acid phosphatase type 2/haloperoxidase" evidence="2">
    <location>
        <begin position="59"/>
        <end position="159"/>
    </location>
</feature>
<dbReference type="RefSeq" id="WP_277870030.1">
    <property type="nucleotide sequence ID" value="NZ_QKUB01000001.1"/>
</dbReference>
<evidence type="ECO:0000259" key="2">
    <source>
        <dbReference type="Pfam" id="PF01569"/>
    </source>
</evidence>
<keyword evidence="1" id="KW-0472">Membrane</keyword>
<evidence type="ECO:0000256" key="1">
    <source>
        <dbReference type="SAM" id="Phobius"/>
    </source>
</evidence>
<feature type="transmembrane region" description="Helical" evidence="1">
    <location>
        <begin position="145"/>
        <end position="163"/>
    </location>
</feature>
<keyword evidence="1" id="KW-0812">Transmembrane</keyword>
<dbReference type="Gene3D" id="1.20.144.10">
    <property type="entry name" value="Phosphatidic acid phosphatase type 2/haloperoxidase"/>
    <property type="match status" value="1"/>
</dbReference>
<evidence type="ECO:0000313" key="3">
    <source>
        <dbReference type="EMBL" id="PZW01553.1"/>
    </source>
</evidence>
<dbReference type="Pfam" id="PF01569">
    <property type="entry name" value="PAP2"/>
    <property type="match status" value="1"/>
</dbReference>
<evidence type="ECO:0000313" key="4">
    <source>
        <dbReference type="Proteomes" id="UP000249646"/>
    </source>
</evidence>
<reference evidence="3 4" key="1">
    <citation type="submission" date="2018-06" db="EMBL/GenBank/DDBJ databases">
        <title>Genomic Encyclopedia of Archaeal and Bacterial Type Strains, Phase II (KMG-II): from individual species to whole genera.</title>
        <authorList>
            <person name="Goeker M."/>
        </authorList>
    </citation>
    <scope>NUCLEOTIDE SEQUENCE [LARGE SCALE GENOMIC DNA]</scope>
    <source>
        <strain evidence="3 4">ATCC 51348</strain>
    </source>
</reference>
<protein>
    <submittedName>
        <fullName evidence="3">PAP2 superfamily protein</fullName>
    </submittedName>
</protein>
<sequence>MTSRPYYYNVIYGDLLESVKQEHPEWVSYYLNQNVFRHGFNYGDGVFRWNIPSYIKLPWYVINGKAFHPDPRMNFFNKWFRWAFPSGHVIATLNIGLIFFFFLSNNKKLNWKKVIWIIIYQIYFWSMTFALIVNRGHWVSDIAFSYVWGIPVVVFVHYIGIKIKQKTWTKIKIKKARWISAK</sequence>
<dbReference type="InterPro" id="IPR036938">
    <property type="entry name" value="PAP2/HPO_sf"/>
</dbReference>
<name>A0A2W7GV37_9BACT</name>
<gene>
    <name evidence="3" type="ORF">BCF89_10173</name>
</gene>
<dbReference type="InterPro" id="IPR000326">
    <property type="entry name" value="PAP2/HPO"/>
</dbReference>
<feature type="transmembrane region" description="Helical" evidence="1">
    <location>
        <begin position="114"/>
        <end position="133"/>
    </location>
</feature>
<comment type="caution">
    <text evidence="3">The sequence shown here is derived from an EMBL/GenBank/DDBJ whole genome shotgun (WGS) entry which is preliminary data.</text>
</comment>
<organism evidence="3 4">
    <name type="scientific">Metamycoplasma auris</name>
    <dbReference type="NCBI Taxonomy" id="51363"/>
    <lineage>
        <taxon>Bacteria</taxon>
        <taxon>Bacillati</taxon>
        <taxon>Mycoplasmatota</taxon>
        <taxon>Mycoplasmoidales</taxon>
        <taxon>Metamycoplasmataceae</taxon>
        <taxon>Metamycoplasma</taxon>
    </lineage>
</organism>
<proteinExistence type="predicted"/>
<dbReference type="EMBL" id="QKUB01000001">
    <property type="protein sequence ID" value="PZW01553.1"/>
    <property type="molecule type" value="Genomic_DNA"/>
</dbReference>
<dbReference type="SUPFAM" id="SSF48317">
    <property type="entry name" value="Acid phosphatase/Vanadium-dependent haloperoxidase"/>
    <property type="match status" value="1"/>
</dbReference>
<dbReference type="AlphaFoldDB" id="A0A2W7GV37"/>
<feature type="transmembrane region" description="Helical" evidence="1">
    <location>
        <begin position="79"/>
        <end position="102"/>
    </location>
</feature>
<dbReference type="Proteomes" id="UP000249646">
    <property type="component" value="Unassembled WGS sequence"/>
</dbReference>
<keyword evidence="4" id="KW-1185">Reference proteome</keyword>